<proteinExistence type="predicted"/>
<accession>A0A6A6XT73</accession>
<name>A0A6A6XT73_9PLEO</name>
<gene>
    <name evidence="1" type="ORF">K505DRAFT_62904</name>
</gene>
<evidence type="ECO:0000313" key="2">
    <source>
        <dbReference type="Proteomes" id="UP000799757"/>
    </source>
</evidence>
<evidence type="ECO:0000313" key="1">
    <source>
        <dbReference type="EMBL" id="KAF2799448.1"/>
    </source>
</evidence>
<organism evidence="1 2">
    <name type="scientific">Melanomma pulvis-pyrius CBS 109.77</name>
    <dbReference type="NCBI Taxonomy" id="1314802"/>
    <lineage>
        <taxon>Eukaryota</taxon>
        <taxon>Fungi</taxon>
        <taxon>Dikarya</taxon>
        <taxon>Ascomycota</taxon>
        <taxon>Pezizomycotina</taxon>
        <taxon>Dothideomycetes</taxon>
        <taxon>Pleosporomycetidae</taxon>
        <taxon>Pleosporales</taxon>
        <taxon>Melanommataceae</taxon>
        <taxon>Melanomma</taxon>
    </lineage>
</organism>
<keyword evidence="2" id="KW-1185">Reference proteome</keyword>
<sequence length="212" mass="23458">MHLSLSNPDSHAELGTQEIIPDQRVDAVPKYTVRHRIVLLYILYNASPSVAALRILIYTHSHMQTALSQIPVCSRPMPVLISPPKRAGSTTYIEARTNIHTLSPSNMQQLLRQSFRCTVILVRLGDLSTLPRSGSSEDLASSAASFCISENPTCMRRRGRQGAYPTSQEISEHVLSWYSLVRGISPIVLQPPYLSRNQEGRDEPNSIAPGLG</sequence>
<dbReference type="Proteomes" id="UP000799757">
    <property type="component" value="Unassembled WGS sequence"/>
</dbReference>
<dbReference type="EMBL" id="MU001764">
    <property type="protein sequence ID" value="KAF2799448.1"/>
    <property type="molecule type" value="Genomic_DNA"/>
</dbReference>
<dbReference type="AlphaFoldDB" id="A0A6A6XT73"/>
<protein>
    <submittedName>
        <fullName evidence="1">Uncharacterized protein</fullName>
    </submittedName>
</protein>
<reference evidence="1" key="1">
    <citation type="journal article" date="2020" name="Stud. Mycol.">
        <title>101 Dothideomycetes genomes: a test case for predicting lifestyles and emergence of pathogens.</title>
        <authorList>
            <person name="Haridas S."/>
            <person name="Albert R."/>
            <person name="Binder M."/>
            <person name="Bloem J."/>
            <person name="Labutti K."/>
            <person name="Salamov A."/>
            <person name="Andreopoulos B."/>
            <person name="Baker S."/>
            <person name="Barry K."/>
            <person name="Bills G."/>
            <person name="Bluhm B."/>
            <person name="Cannon C."/>
            <person name="Castanera R."/>
            <person name="Culley D."/>
            <person name="Daum C."/>
            <person name="Ezra D."/>
            <person name="Gonzalez J."/>
            <person name="Henrissat B."/>
            <person name="Kuo A."/>
            <person name="Liang C."/>
            <person name="Lipzen A."/>
            <person name="Lutzoni F."/>
            <person name="Magnuson J."/>
            <person name="Mondo S."/>
            <person name="Nolan M."/>
            <person name="Ohm R."/>
            <person name="Pangilinan J."/>
            <person name="Park H.-J."/>
            <person name="Ramirez L."/>
            <person name="Alfaro M."/>
            <person name="Sun H."/>
            <person name="Tritt A."/>
            <person name="Yoshinaga Y."/>
            <person name="Zwiers L.-H."/>
            <person name="Turgeon B."/>
            <person name="Goodwin S."/>
            <person name="Spatafora J."/>
            <person name="Crous P."/>
            <person name="Grigoriev I."/>
        </authorList>
    </citation>
    <scope>NUCLEOTIDE SEQUENCE</scope>
    <source>
        <strain evidence="1">CBS 109.77</strain>
    </source>
</reference>